<name>A0ABW3SCV3_9BACL</name>
<dbReference type="EMBL" id="JBHTKZ010000016">
    <property type="protein sequence ID" value="MFD1181775.1"/>
    <property type="molecule type" value="Genomic_DNA"/>
</dbReference>
<evidence type="ECO:0000313" key="3">
    <source>
        <dbReference type="Proteomes" id="UP001597211"/>
    </source>
</evidence>
<protein>
    <submittedName>
        <fullName evidence="2">Glycosyltransferase</fullName>
    </submittedName>
</protein>
<gene>
    <name evidence="2" type="ORF">ACFQ2Z_10430</name>
</gene>
<organism evidence="2 3">
    <name type="scientific">Paenibacillus timonensis</name>
    <dbReference type="NCBI Taxonomy" id="225915"/>
    <lineage>
        <taxon>Bacteria</taxon>
        <taxon>Bacillati</taxon>
        <taxon>Bacillota</taxon>
        <taxon>Bacilli</taxon>
        <taxon>Bacillales</taxon>
        <taxon>Paenibacillaceae</taxon>
        <taxon>Paenibacillus</taxon>
    </lineage>
</organism>
<accession>A0ABW3SCV3</accession>
<dbReference type="Proteomes" id="UP001597211">
    <property type="component" value="Unassembled WGS sequence"/>
</dbReference>
<dbReference type="Pfam" id="PF04101">
    <property type="entry name" value="Glyco_tran_28_C"/>
    <property type="match status" value="1"/>
</dbReference>
<dbReference type="RefSeq" id="WP_240268815.1">
    <property type="nucleotide sequence ID" value="NZ_JAKSXN010000016.1"/>
</dbReference>
<dbReference type="PANTHER" id="PTHR38134">
    <property type="entry name" value="SLR1395 PROTEIN"/>
    <property type="match status" value="1"/>
</dbReference>
<dbReference type="InterPro" id="IPR053205">
    <property type="entry name" value="GHMP_kinase_L-arabinokinase"/>
</dbReference>
<evidence type="ECO:0000259" key="1">
    <source>
        <dbReference type="Pfam" id="PF04101"/>
    </source>
</evidence>
<sequence length="366" mass="41812">MAYYISDYGFGHATRSIAIIRELITKTWVSEVIVCTSFSMQLMMQSLATESDKKLQFRTVRNDIGYVMRGRSVEVDIDGLNLEYDRFLDSFPEALREEQRFLQEKKVDMVISDIPPIPLLAARSLSIPTIGISNFTWYTAYQGLIPEAKLKILEKCYQSIDYFASLAGANEPLWSPYSGRYDFFCRRTDKLEVQRLRSLMDPNGDKCIVYFGMGMKMDLAALSSIKLWDHENCAFIVSSNIQVLRPHVYQIPGHYTETQNMIAASDLVISKAGWGIISEAMVNNKPMVLLDRRQLNEDRHTLAFLEKQGRCMMLPWEDICNLSLDDDVLHDLSLQTVNKSGSDNEEAIHRLIDTIEKFNPVGEGGR</sequence>
<proteinExistence type="predicted"/>
<reference evidence="3" key="1">
    <citation type="journal article" date="2019" name="Int. J. Syst. Evol. Microbiol.">
        <title>The Global Catalogue of Microorganisms (GCM) 10K type strain sequencing project: providing services to taxonomists for standard genome sequencing and annotation.</title>
        <authorList>
            <consortium name="The Broad Institute Genomics Platform"/>
            <consortium name="The Broad Institute Genome Sequencing Center for Infectious Disease"/>
            <person name="Wu L."/>
            <person name="Ma J."/>
        </authorList>
    </citation>
    <scope>NUCLEOTIDE SEQUENCE [LARGE SCALE GENOMIC DNA]</scope>
    <source>
        <strain evidence="3">CCUG 48216</strain>
    </source>
</reference>
<dbReference type="PANTHER" id="PTHR38134:SF2">
    <property type="entry name" value="GALACTOKINASE"/>
    <property type="match status" value="1"/>
</dbReference>
<dbReference type="Gene3D" id="3.40.50.2000">
    <property type="entry name" value="Glycogen Phosphorylase B"/>
    <property type="match status" value="1"/>
</dbReference>
<dbReference type="InterPro" id="IPR007235">
    <property type="entry name" value="Glyco_trans_28_C"/>
</dbReference>
<comment type="caution">
    <text evidence="2">The sequence shown here is derived from an EMBL/GenBank/DDBJ whole genome shotgun (WGS) entry which is preliminary data.</text>
</comment>
<feature type="domain" description="Glycosyl transferase family 28 C-terminal" evidence="1">
    <location>
        <begin position="255"/>
        <end position="344"/>
    </location>
</feature>
<dbReference type="SUPFAM" id="SSF53756">
    <property type="entry name" value="UDP-Glycosyltransferase/glycogen phosphorylase"/>
    <property type="match status" value="1"/>
</dbReference>
<keyword evidence="3" id="KW-1185">Reference proteome</keyword>
<evidence type="ECO:0000313" key="2">
    <source>
        <dbReference type="EMBL" id="MFD1181775.1"/>
    </source>
</evidence>